<feature type="transmembrane region" description="Helical" evidence="1">
    <location>
        <begin position="13"/>
        <end position="37"/>
    </location>
</feature>
<evidence type="ECO:0000313" key="3">
    <source>
        <dbReference type="Proteomes" id="UP001597214"/>
    </source>
</evidence>
<organism evidence="2 3">
    <name type="scientific">Bacillus salitolerans</name>
    <dbReference type="NCBI Taxonomy" id="1437434"/>
    <lineage>
        <taxon>Bacteria</taxon>
        <taxon>Bacillati</taxon>
        <taxon>Bacillota</taxon>
        <taxon>Bacilli</taxon>
        <taxon>Bacillales</taxon>
        <taxon>Bacillaceae</taxon>
        <taxon>Bacillus</taxon>
    </lineage>
</organism>
<evidence type="ECO:0000313" key="2">
    <source>
        <dbReference type="EMBL" id="MFD1735956.1"/>
    </source>
</evidence>
<feature type="transmembrane region" description="Helical" evidence="1">
    <location>
        <begin position="164"/>
        <end position="181"/>
    </location>
</feature>
<reference evidence="3" key="1">
    <citation type="journal article" date="2019" name="Int. J. Syst. Evol. Microbiol.">
        <title>The Global Catalogue of Microorganisms (GCM) 10K type strain sequencing project: providing services to taxonomists for standard genome sequencing and annotation.</title>
        <authorList>
            <consortium name="The Broad Institute Genomics Platform"/>
            <consortium name="The Broad Institute Genome Sequencing Center for Infectious Disease"/>
            <person name="Wu L."/>
            <person name="Ma J."/>
        </authorList>
    </citation>
    <scope>NUCLEOTIDE SEQUENCE [LARGE SCALE GENOMIC DNA]</scope>
    <source>
        <strain evidence="3">CCUG 49339</strain>
    </source>
</reference>
<dbReference type="RefSeq" id="WP_377927094.1">
    <property type="nucleotide sequence ID" value="NZ_JBHUEM010000004.1"/>
</dbReference>
<accession>A0ABW4LN96</accession>
<protein>
    <submittedName>
        <fullName evidence="2">TIGR02206 family membrane protein</fullName>
    </submittedName>
</protein>
<feature type="transmembrane region" description="Helical" evidence="1">
    <location>
        <begin position="133"/>
        <end position="152"/>
    </location>
</feature>
<feature type="transmembrane region" description="Helical" evidence="1">
    <location>
        <begin position="208"/>
        <end position="232"/>
    </location>
</feature>
<feature type="transmembrane region" description="Helical" evidence="1">
    <location>
        <begin position="49"/>
        <end position="69"/>
    </location>
</feature>
<dbReference type="InterPro" id="IPR011737">
    <property type="entry name" value="CHP02206_TP0381"/>
</dbReference>
<name>A0ABW4LN96_9BACI</name>
<gene>
    <name evidence="2" type="ORF">ACFSCX_05195</name>
</gene>
<dbReference type="NCBIfam" id="TIGR02206">
    <property type="entry name" value="intg_mem_TP0381"/>
    <property type="match status" value="1"/>
</dbReference>
<keyword evidence="3" id="KW-1185">Reference proteome</keyword>
<keyword evidence="1" id="KW-0472">Membrane</keyword>
<sequence length="245" mass="28467">MGGFFSARSENTFALYSVSHVSMIILFIVLAVMLYVYREQIRQNVWKKSIRYSLIGVLVLSELSLNIWYTTTNVWNPLDTLPFQLCSISLFLCIFMLVTNSYRVFEVTYFFGLAGASQALLTPELFFDFPHYRYFHFFLAHIGIMLACLYMVWIEKMTPTVKSIWKAIITINVIAFVVFFVNKWTGGNYMFLARKPANPSLIDFLGPYPYYILSLEIVAIVLFSLLYLPIFFAKKNNKQRMPNSA</sequence>
<feature type="transmembrane region" description="Helical" evidence="1">
    <location>
        <begin position="81"/>
        <end position="100"/>
    </location>
</feature>
<dbReference type="Proteomes" id="UP001597214">
    <property type="component" value="Unassembled WGS sequence"/>
</dbReference>
<keyword evidence="1" id="KW-0812">Transmembrane</keyword>
<feature type="transmembrane region" description="Helical" evidence="1">
    <location>
        <begin position="107"/>
        <end position="127"/>
    </location>
</feature>
<proteinExistence type="predicted"/>
<keyword evidence="1" id="KW-1133">Transmembrane helix</keyword>
<dbReference type="Pfam" id="PF14808">
    <property type="entry name" value="TMEM164"/>
    <property type="match status" value="1"/>
</dbReference>
<comment type="caution">
    <text evidence="2">The sequence shown here is derived from an EMBL/GenBank/DDBJ whole genome shotgun (WGS) entry which is preliminary data.</text>
</comment>
<dbReference type="EMBL" id="JBHUEM010000004">
    <property type="protein sequence ID" value="MFD1735956.1"/>
    <property type="molecule type" value="Genomic_DNA"/>
</dbReference>
<evidence type="ECO:0000256" key="1">
    <source>
        <dbReference type="SAM" id="Phobius"/>
    </source>
</evidence>